<dbReference type="InterPro" id="IPR043128">
    <property type="entry name" value="Rev_trsase/Diguanyl_cyclase"/>
</dbReference>
<keyword evidence="2" id="KW-1133">Transmembrane helix</keyword>
<feature type="compositionally biased region" description="Pro residues" evidence="1">
    <location>
        <begin position="488"/>
        <end position="510"/>
    </location>
</feature>
<dbReference type="GO" id="GO:0005886">
    <property type="term" value="C:plasma membrane"/>
    <property type="evidence" value="ECO:0007669"/>
    <property type="project" value="TreeGrafter"/>
</dbReference>
<dbReference type="FunFam" id="3.30.70.270:FF:000001">
    <property type="entry name" value="Diguanylate cyclase domain protein"/>
    <property type="match status" value="1"/>
</dbReference>
<keyword evidence="2" id="KW-0812">Transmembrane</keyword>
<comment type="caution">
    <text evidence="4">The sequence shown here is derived from an EMBL/GenBank/DDBJ whole genome shotgun (WGS) entry which is preliminary data.</text>
</comment>
<dbReference type="PANTHER" id="PTHR45138:SF9">
    <property type="entry name" value="DIGUANYLATE CYCLASE DGCM-RELATED"/>
    <property type="match status" value="1"/>
</dbReference>
<dbReference type="PROSITE" id="PS50887">
    <property type="entry name" value="GGDEF"/>
    <property type="match status" value="1"/>
</dbReference>
<dbReference type="CDD" id="cd01949">
    <property type="entry name" value="GGDEF"/>
    <property type="match status" value="1"/>
</dbReference>
<dbReference type="Pfam" id="PF00990">
    <property type="entry name" value="GGDEF"/>
    <property type="match status" value="1"/>
</dbReference>
<evidence type="ECO:0000259" key="3">
    <source>
        <dbReference type="PROSITE" id="PS50887"/>
    </source>
</evidence>
<dbReference type="GO" id="GO:0052621">
    <property type="term" value="F:diguanylate cyclase activity"/>
    <property type="evidence" value="ECO:0007669"/>
    <property type="project" value="TreeGrafter"/>
</dbReference>
<evidence type="ECO:0000256" key="1">
    <source>
        <dbReference type="SAM" id="MobiDB-lite"/>
    </source>
</evidence>
<dbReference type="OrthoDB" id="23692at2"/>
<reference evidence="5" key="1">
    <citation type="submission" date="2016-07" db="EMBL/GenBank/DDBJ databases">
        <title>Sequence Frankia sp. strain CcI1.17.</title>
        <authorList>
            <person name="Ghodhbane-Gtari F."/>
            <person name="Swanson E."/>
            <person name="Gueddou A."/>
            <person name="Morris K."/>
            <person name="Hezbri K."/>
            <person name="Ktari A."/>
            <person name="Nouioui I."/>
            <person name="Abebe-Akele F."/>
            <person name="Simpson S."/>
            <person name="Thomas K."/>
            <person name="Gtari M."/>
            <person name="Tisa L.S."/>
            <person name="Hurst S."/>
        </authorList>
    </citation>
    <scope>NUCLEOTIDE SEQUENCE [LARGE SCALE GENOMIC DNA]</scope>
    <source>
        <strain evidence="5">Cc1.17</strain>
    </source>
</reference>
<gene>
    <name evidence="4" type="ORF">CC117_12155</name>
</gene>
<accession>A0A1S1R8Z6</accession>
<organism evidence="4 5">
    <name type="scientific">Parafrankia colletiae</name>
    <dbReference type="NCBI Taxonomy" id="573497"/>
    <lineage>
        <taxon>Bacteria</taxon>
        <taxon>Bacillati</taxon>
        <taxon>Actinomycetota</taxon>
        <taxon>Actinomycetes</taxon>
        <taxon>Frankiales</taxon>
        <taxon>Frankiaceae</taxon>
        <taxon>Parafrankia</taxon>
    </lineage>
</organism>
<keyword evidence="2" id="KW-0472">Membrane</keyword>
<evidence type="ECO:0000313" key="4">
    <source>
        <dbReference type="EMBL" id="OHV42426.1"/>
    </source>
</evidence>
<feature type="transmembrane region" description="Helical" evidence="2">
    <location>
        <begin position="234"/>
        <end position="263"/>
    </location>
</feature>
<evidence type="ECO:0000313" key="5">
    <source>
        <dbReference type="Proteomes" id="UP000179627"/>
    </source>
</evidence>
<dbReference type="InterPro" id="IPR000160">
    <property type="entry name" value="GGDEF_dom"/>
</dbReference>
<feature type="transmembrane region" description="Helical" evidence="2">
    <location>
        <begin position="106"/>
        <end position="132"/>
    </location>
</feature>
<feature type="region of interest" description="Disordered" evidence="1">
    <location>
        <begin position="453"/>
        <end position="510"/>
    </location>
</feature>
<dbReference type="GO" id="GO:0043709">
    <property type="term" value="P:cell adhesion involved in single-species biofilm formation"/>
    <property type="evidence" value="ECO:0007669"/>
    <property type="project" value="TreeGrafter"/>
</dbReference>
<evidence type="ECO:0000256" key="2">
    <source>
        <dbReference type="SAM" id="Phobius"/>
    </source>
</evidence>
<dbReference type="NCBIfam" id="TIGR00254">
    <property type="entry name" value="GGDEF"/>
    <property type="match status" value="1"/>
</dbReference>
<sequence length="510" mass="52407">MRGVSTIRRLARWLRLASRHPAAPPPATPARTLLTDAVFLVTAGLLAADAVAGGAGSPRAIEIAAFAAFTSLAALTGLVGTGPWAGSPRGDDPDSGSRGGYPAMTTTWTLPIALLLPPLYALLACLPLWLAALPGRERVARSAQPEHPAGVPGGCGAHSQIHDCVALGLAGAAAAAVHHLLAPASDPGSADGLAASARDLLALLAAVAAYPAVDRLLRPRRWPDGREHAATVTVEICAALVLTVVWAASPVLLVIAAPLVLLLRRGLTHAELLTAARTDAKTQLATMAYWRQVALRETARTRGLGRPLSVLLVDIDHFKQVNDRHGHLNGDAVLVAIANVLRHATRPQDLVGRFGGEEFVVLLADADLDAAATVAERIRHTVAGARIHLSGVEVSVTVSVGVASIAPAPRENTARAVATTVTAEAPRAADDDLAVVTDLLERADAALYRAKREGRDRVCTARTTSPPAPAEPSAAAPPGSTSPGGAPACPPASPTAPAWRPPAPGSHPAP</sequence>
<feature type="transmembrane region" description="Helical" evidence="2">
    <location>
        <begin position="63"/>
        <end position="86"/>
    </location>
</feature>
<keyword evidence="5" id="KW-1185">Reference proteome</keyword>
<dbReference type="InterPro" id="IPR050469">
    <property type="entry name" value="Diguanylate_Cyclase"/>
</dbReference>
<dbReference type="InterPro" id="IPR029787">
    <property type="entry name" value="Nucleotide_cyclase"/>
</dbReference>
<protein>
    <submittedName>
        <fullName evidence="4">Diguanylate cyclase</fullName>
    </submittedName>
</protein>
<dbReference type="AlphaFoldDB" id="A0A1S1R8Z6"/>
<feature type="compositionally biased region" description="Low complexity" evidence="1">
    <location>
        <begin position="460"/>
        <end position="487"/>
    </location>
</feature>
<dbReference type="SMART" id="SM00267">
    <property type="entry name" value="GGDEF"/>
    <property type="match status" value="1"/>
</dbReference>
<dbReference type="Proteomes" id="UP000179627">
    <property type="component" value="Unassembled WGS sequence"/>
</dbReference>
<proteinExistence type="predicted"/>
<dbReference type="EMBL" id="MBLM01000047">
    <property type="protein sequence ID" value="OHV42426.1"/>
    <property type="molecule type" value="Genomic_DNA"/>
</dbReference>
<dbReference type="PANTHER" id="PTHR45138">
    <property type="entry name" value="REGULATORY COMPONENTS OF SENSORY TRANSDUCTION SYSTEM"/>
    <property type="match status" value="1"/>
</dbReference>
<dbReference type="GO" id="GO:1902201">
    <property type="term" value="P:negative regulation of bacterial-type flagellum-dependent cell motility"/>
    <property type="evidence" value="ECO:0007669"/>
    <property type="project" value="TreeGrafter"/>
</dbReference>
<name>A0A1S1R8Z6_9ACTN</name>
<feature type="domain" description="GGDEF" evidence="3">
    <location>
        <begin position="306"/>
        <end position="463"/>
    </location>
</feature>
<dbReference type="SUPFAM" id="SSF55073">
    <property type="entry name" value="Nucleotide cyclase"/>
    <property type="match status" value="1"/>
</dbReference>
<dbReference type="Gene3D" id="3.30.70.270">
    <property type="match status" value="1"/>
</dbReference>